<dbReference type="InterPro" id="IPR029063">
    <property type="entry name" value="SAM-dependent_MTases_sf"/>
</dbReference>
<dbReference type="InterPro" id="IPR010017">
    <property type="entry name" value="CmoB"/>
</dbReference>
<sequence length="321" mass="36685">VNLFIDDLLIFFDDSLLNKISKKCLEISNQAFQVNNGNIPKWSQAIDTIDAFPKGKVSLKQPYICINNDSIDNESLLKALHKLIPWRKGPFMINDVGLKSEWDGDMKWQRITKHIKPLKNKRVLDVGAGNGYFTFRMAMEGAKRVLGIEPFLLFNYQFRAIKSLIESPLNVLLLPVKLEHIPKIAIFDTVFSMGVLYHQRDHMAHLSQLYEMMATDAELVLETLIVEDPEDYVLIPKGRYAQMRNVYSIPSIKTLKSWLNDANFNNIRVVDVNKTTTAEQRKTPWIGENGASLEDFLDPLDDSLTIEGYPAPTRAIVVCER</sequence>
<dbReference type="SUPFAM" id="SSF53335">
    <property type="entry name" value="S-adenosyl-L-methionine-dependent methyltransferases"/>
    <property type="match status" value="1"/>
</dbReference>
<evidence type="ECO:0000256" key="2">
    <source>
        <dbReference type="ARBA" id="ARBA00022694"/>
    </source>
</evidence>
<evidence type="ECO:0000313" key="3">
    <source>
        <dbReference type="EMBL" id="SVB76387.1"/>
    </source>
</evidence>
<dbReference type="HAMAP" id="MF_01590">
    <property type="entry name" value="tRNA_carboxymethyltr_CmoB"/>
    <property type="match status" value="1"/>
</dbReference>
<dbReference type="GO" id="GO:0002098">
    <property type="term" value="P:tRNA wobble uridine modification"/>
    <property type="evidence" value="ECO:0007669"/>
    <property type="project" value="InterPro"/>
</dbReference>
<organism evidence="3">
    <name type="scientific">marine metagenome</name>
    <dbReference type="NCBI Taxonomy" id="408172"/>
    <lineage>
        <taxon>unclassified sequences</taxon>
        <taxon>metagenomes</taxon>
        <taxon>ecological metagenomes</taxon>
    </lineage>
</organism>
<feature type="non-terminal residue" evidence="3">
    <location>
        <position position="1"/>
    </location>
</feature>
<accession>A0A382GP40</accession>
<name>A0A382GP40_9ZZZZ</name>
<dbReference type="NCBIfam" id="NF011650">
    <property type="entry name" value="PRK15068.1"/>
    <property type="match status" value="1"/>
</dbReference>
<dbReference type="AlphaFoldDB" id="A0A382GP40"/>
<dbReference type="Pfam" id="PF08003">
    <property type="entry name" value="Methyltransf_9"/>
    <property type="match status" value="1"/>
</dbReference>
<dbReference type="EMBL" id="UINC01056402">
    <property type="protein sequence ID" value="SVB76387.1"/>
    <property type="molecule type" value="Genomic_DNA"/>
</dbReference>
<dbReference type="Gene3D" id="3.40.50.150">
    <property type="entry name" value="Vaccinia Virus protein VP39"/>
    <property type="match status" value="1"/>
</dbReference>
<evidence type="ECO:0008006" key="4">
    <source>
        <dbReference type="Google" id="ProtNLM"/>
    </source>
</evidence>
<evidence type="ECO:0000256" key="1">
    <source>
        <dbReference type="ARBA" id="ARBA00022679"/>
    </source>
</evidence>
<protein>
    <recommendedName>
        <fullName evidence="4">tRNA 5-methoxyuridine(34)/uridine 5-oxyacetic acid(34) synthase CmoB</fullName>
    </recommendedName>
</protein>
<keyword evidence="1" id="KW-0808">Transferase</keyword>
<gene>
    <name evidence="3" type="ORF">METZ01_LOCUS229241</name>
</gene>
<dbReference type="InterPro" id="IPR027555">
    <property type="entry name" value="Mo5U34_MeTrfas-like"/>
</dbReference>
<dbReference type="GO" id="GO:0016765">
    <property type="term" value="F:transferase activity, transferring alkyl or aryl (other than methyl) groups"/>
    <property type="evidence" value="ECO:0007669"/>
    <property type="project" value="InterPro"/>
</dbReference>
<dbReference type="CDD" id="cd02440">
    <property type="entry name" value="AdoMet_MTases"/>
    <property type="match status" value="1"/>
</dbReference>
<reference evidence="3" key="1">
    <citation type="submission" date="2018-05" db="EMBL/GenBank/DDBJ databases">
        <authorList>
            <person name="Lanie J.A."/>
            <person name="Ng W.-L."/>
            <person name="Kazmierczak K.M."/>
            <person name="Andrzejewski T.M."/>
            <person name="Davidsen T.M."/>
            <person name="Wayne K.J."/>
            <person name="Tettelin H."/>
            <person name="Glass J.I."/>
            <person name="Rusch D."/>
            <person name="Podicherti R."/>
            <person name="Tsui H.-C.T."/>
            <person name="Winkler M.E."/>
        </authorList>
    </citation>
    <scope>NUCLEOTIDE SEQUENCE</scope>
</reference>
<keyword evidence="2" id="KW-0819">tRNA processing</keyword>
<proteinExistence type="inferred from homology"/>
<dbReference type="NCBIfam" id="TIGR00452">
    <property type="entry name" value="tRNA 5-methoxyuridine(34)/uridine 5-oxyacetic acid(34) synthase CmoB"/>
    <property type="match status" value="1"/>
</dbReference>